<sequence length="77" mass="8295">MKKILITCSIVLSGFAFAQEKTDNPYLYNESADTSAGDTFPGNPGDPNAAPIDQYILLLALVGIAIAFNYGRRKKIA</sequence>
<dbReference type="EMBL" id="JAOTEM010000001">
    <property type="protein sequence ID" value="MCU7615794.1"/>
    <property type="molecule type" value="Genomic_DNA"/>
</dbReference>
<proteinExistence type="predicted"/>
<keyword evidence="2" id="KW-0732">Signal</keyword>
<name>A0ABT2W1I3_9FLAO</name>
<dbReference type="RefSeq" id="WP_263001059.1">
    <property type="nucleotide sequence ID" value="NZ_JAOTEM010000001.1"/>
</dbReference>
<evidence type="ECO:0000313" key="4">
    <source>
        <dbReference type="Proteomes" id="UP001208649"/>
    </source>
</evidence>
<keyword evidence="4" id="KW-1185">Reference proteome</keyword>
<evidence type="ECO:0000256" key="2">
    <source>
        <dbReference type="SAM" id="SignalP"/>
    </source>
</evidence>
<reference evidence="4" key="1">
    <citation type="submission" date="2023-07" db="EMBL/GenBank/DDBJ databases">
        <title>Chryseobacterium sp. strain PBS4-4 Genome sequencing and assembly.</title>
        <authorList>
            <person name="Jung Y."/>
        </authorList>
    </citation>
    <scope>NUCLEOTIDE SEQUENCE [LARGE SCALE GENOMIC DNA]</scope>
    <source>
        <strain evidence="4">PBS4-4</strain>
    </source>
</reference>
<keyword evidence="1" id="KW-0472">Membrane</keyword>
<organism evidence="3 4">
    <name type="scientific">Chryseobacterium edaphi</name>
    <dbReference type="NCBI Taxonomy" id="2976532"/>
    <lineage>
        <taxon>Bacteria</taxon>
        <taxon>Pseudomonadati</taxon>
        <taxon>Bacteroidota</taxon>
        <taxon>Flavobacteriia</taxon>
        <taxon>Flavobacteriales</taxon>
        <taxon>Weeksellaceae</taxon>
        <taxon>Chryseobacterium group</taxon>
        <taxon>Chryseobacterium</taxon>
    </lineage>
</organism>
<feature type="transmembrane region" description="Helical" evidence="1">
    <location>
        <begin position="54"/>
        <end position="71"/>
    </location>
</feature>
<dbReference type="Proteomes" id="UP001208649">
    <property type="component" value="Unassembled WGS sequence"/>
</dbReference>
<gene>
    <name evidence="3" type="ORF">NZ698_01170</name>
</gene>
<evidence type="ECO:0000256" key="1">
    <source>
        <dbReference type="SAM" id="Phobius"/>
    </source>
</evidence>
<feature type="signal peptide" evidence="2">
    <location>
        <begin position="1"/>
        <end position="18"/>
    </location>
</feature>
<evidence type="ECO:0000313" key="3">
    <source>
        <dbReference type="EMBL" id="MCU7615794.1"/>
    </source>
</evidence>
<protein>
    <recommendedName>
        <fullName evidence="5">Signal peptidase</fullName>
    </recommendedName>
</protein>
<comment type="caution">
    <text evidence="3">The sequence shown here is derived from an EMBL/GenBank/DDBJ whole genome shotgun (WGS) entry which is preliminary data.</text>
</comment>
<feature type="chain" id="PRO_5047175820" description="Signal peptidase" evidence="2">
    <location>
        <begin position="19"/>
        <end position="77"/>
    </location>
</feature>
<keyword evidence="1" id="KW-1133">Transmembrane helix</keyword>
<accession>A0ABT2W1I3</accession>
<keyword evidence="1" id="KW-0812">Transmembrane</keyword>
<evidence type="ECO:0008006" key="5">
    <source>
        <dbReference type="Google" id="ProtNLM"/>
    </source>
</evidence>